<dbReference type="PATRIC" id="fig|272943.9.peg.948"/>
<sequence>MEEALRALLLVSSGVTALAGRRVNFGRHPQGDPLPALVLNTISDREGLTVSGPDGVQQARVQIDCYAESYGAAKQLSRAVRAVLHGHSGGGFRGVFLDGARDLREPGDDTGRPFRVSLDFLTIYSA</sequence>
<dbReference type="InterPro" id="IPR053745">
    <property type="entry name" value="Viral_Tail_Comp_sf"/>
</dbReference>
<dbReference type="KEGG" id="rsp:RSP_2064"/>
<name>Q3J4S1_CERS4</name>
<dbReference type="Pfam" id="PF11367">
    <property type="entry name" value="Tail_completion_gp17"/>
    <property type="match status" value="1"/>
</dbReference>
<dbReference type="Gene3D" id="3.30.2000.30">
    <property type="match status" value="1"/>
</dbReference>
<dbReference type="RefSeq" id="WP_011337202.1">
    <property type="nucleotide sequence ID" value="NC_007493.2"/>
</dbReference>
<dbReference type="STRING" id="272943.RSP_2064"/>
<accession>Q3J4S1</accession>
<dbReference type="eggNOG" id="ENOG503318J">
    <property type="taxonomic scope" value="Bacteria"/>
</dbReference>
<gene>
    <name evidence="1" type="ORF">RSP_2064</name>
</gene>
<dbReference type="OrthoDB" id="7950654at2"/>
<organism evidence="1 2">
    <name type="scientific">Cereibacter sphaeroides (strain ATCC 17023 / DSM 158 / JCM 6121 / CCUG 31486 / LMG 2827 / NBRC 12203 / NCIMB 8253 / ATH 2.4.1.)</name>
    <name type="common">Rhodobacter sphaeroides</name>
    <dbReference type="NCBI Taxonomy" id="272943"/>
    <lineage>
        <taxon>Bacteria</taxon>
        <taxon>Pseudomonadati</taxon>
        <taxon>Pseudomonadota</taxon>
        <taxon>Alphaproteobacteria</taxon>
        <taxon>Rhodobacterales</taxon>
        <taxon>Paracoccaceae</taxon>
        <taxon>Cereibacter</taxon>
    </lineage>
</organism>
<protein>
    <recommendedName>
        <fullName evidence="3">DUF3168 domain-containing protein</fullName>
    </recommendedName>
</protein>
<dbReference type="EMBL" id="CP000143">
    <property type="protein sequence ID" value="ABA78213.1"/>
    <property type="molecule type" value="Genomic_DNA"/>
</dbReference>
<dbReference type="AlphaFoldDB" id="Q3J4S1"/>
<proteinExistence type="predicted"/>
<dbReference type="GeneID" id="3719452"/>
<dbReference type="InterPro" id="IPR021508">
    <property type="entry name" value="Gp17-like"/>
</dbReference>
<keyword evidence="2" id="KW-1185">Reference proteome</keyword>
<dbReference type="Proteomes" id="UP000002703">
    <property type="component" value="Chromosome 1"/>
</dbReference>
<evidence type="ECO:0008006" key="3">
    <source>
        <dbReference type="Google" id="ProtNLM"/>
    </source>
</evidence>
<evidence type="ECO:0000313" key="2">
    <source>
        <dbReference type="Proteomes" id="UP000002703"/>
    </source>
</evidence>
<dbReference type="PhylomeDB" id="Q3J4S1"/>
<dbReference type="EnsemblBacteria" id="ABA78213">
    <property type="protein sequence ID" value="ABA78213"/>
    <property type="gene ID" value="RSP_2064"/>
</dbReference>
<evidence type="ECO:0000313" key="1">
    <source>
        <dbReference type="EMBL" id="ABA78213.1"/>
    </source>
</evidence>
<reference evidence="2" key="1">
    <citation type="submission" date="2005-09" db="EMBL/GenBank/DDBJ databases">
        <title>Complete sequence of chromosome 1 of Rhodobacter sphaeroides 2.4.1.</title>
        <authorList>
            <person name="Copeland A."/>
            <person name="Lucas S."/>
            <person name="Lapidus A."/>
            <person name="Barry K."/>
            <person name="Detter J.C."/>
            <person name="Glavina T."/>
            <person name="Hammon N."/>
            <person name="Israni S."/>
            <person name="Pitluck S."/>
            <person name="Richardson P."/>
            <person name="Mackenzie C."/>
            <person name="Choudhary M."/>
            <person name="Larimer F."/>
            <person name="Hauser L.J."/>
            <person name="Land M."/>
            <person name="Donohue T.J."/>
            <person name="Kaplan S."/>
        </authorList>
    </citation>
    <scope>NUCLEOTIDE SEQUENCE [LARGE SCALE GENOMIC DNA]</scope>
    <source>
        <strain evidence="2">ATCC 17023 / DSM 158 / JCM 6121 / CCUG 31486 / LMG 2827 / NBRC 12203 / NCIMB 8253 / ATH 2.4.1.</strain>
    </source>
</reference>